<dbReference type="Proteomes" id="UP000566819">
    <property type="component" value="Unassembled WGS sequence"/>
</dbReference>
<accession>A0A8H4QHT2</accession>
<dbReference type="SUPFAM" id="SSF56973">
    <property type="entry name" value="Aerolisin/ETX pore-forming domain"/>
    <property type="match status" value="1"/>
</dbReference>
<evidence type="ECO:0000313" key="1">
    <source>
        <dbReference type="EMBL" id="KAF4611360.1"/>
    </source>
</evidence>
<proteinExistence type="predicted"/>
<reference evidence="1 2" key="1">
    <citation type="submission" date="2020-03" db="EMBL/GenBank/DDBJ databases">
        <title>Draft Genome Sequence of Cudoniella acicularis.</title>
        <authorList>
            <person name="Buettner E."/>
            <person name="Kellner H."/>
        </authorList>
    </citation>
    <scope>NUCLEOTIDE SEQUENCE [LARGE SCALE GENOMIC DNA]</scope>
    <source>
        <strain evidence="1 2">DSM 108380</strain>
    </source>
</reference>
<keyword evidence="2" id="KW-1185">Reference proteome</keyword>
<name>A0A8H4QHT2_9HELO</name>
<dbReference type="PANTHER" id="PTHR48219:SF2">
    <property type="entry name" value="VACUOLAR PROTEIN SORTING-ASSOCIATED PROTEIN 62"/>
    <property type="match status" value="1"/>
</dbReference>
<comment type="caution">
    <text evidence="1">The sequence shown here is derived from an EMBL/GenBank/DDBJ whole genome shotgun (WGS) entry which is preliminary data.</text>
</comment>
<evidence type="ECO:0008006" key="3">
    <source>
        <dbReference type="Google" id="ProtNLM"/>
    </source>
</evidence>
<dbReference type="PANTHER" id="PTHR48219">
    <property type="entry name" value="VACUOLAR PROTEIN SORTING-ASSOCIATED PROTEIN 62-RELATED"/>
    <property type="match status" value="1"/>
</dbReference>
<dbReference type="EMBL" id="JAAMPI010002572">
    <property type="protein sequence ID" value="KAF4611360.1"/>
    <property type="molecule type" value="Genomic_DNA"/>
</dbReference>
<dbReference type="Pfam" id="PF06101">
    <property type="entry name" value="Vps62"/>
    <property type="match status" value="1"/>
</dbReference>
<dbReference type="OrthoDB" id="428159at2759"/>
<gene>
    <name evidence="1" type="ORF">G7Y89_g15653</name>
</gene>
<evidence type="ECO:0000313" key="2">
    <source>
        <dbReference type="Proteomes" id="UP000566819"/>
    </source>
</evidence>
<protein>
    <recommendedName>
        <fullName evidence="3">Insecticidal crystal toxin domain-containing protein</fullName>
    </recommendedName>
</protein>
<dbReference type="InterPro" id="IPR009291">
    <property type="entry name" value="Vps62"/>
</dbReference>
<dbReference type="AlphaFoldDB" id="A0A8H4QHT2"/>
<sequence>MGNQTHPYGPFLVTLTTAYELRWNDQGSGGNRDGAFWHAHSQGDLRPLGTVALQGYDDPNNKRATLLIGPNGQTSVASPVSYERVYTDEGTGAKRDGAIWRPVAPEGYVALGDVVTDRSTPSLNDIWCVRRDFLVAGKYAGEPIWDDRGTGGKYDVSIWGVSPRDTRFDADKVPLNGDTFISVDNYSEPSTALARALLVEAPAQIFPGGSREAPLLTSKIAPASSTALEKDRSVILPFTCLFPPNDQPSIDGIANPFISVERWGNWTLALFDNNTTGINQSSSTATTVGISQTQTESFQHSTGIKISSEVGIELVASVSVELNYQFTYTSSSSIESLRSETVTYNLTTLPQHAAALWVKHYAFRSVRSDGSIIGPDLPFNLNVTSKTQFPQE</sequence>
<organism evidence="1 2">
    <name type="scientific">Cudoniella acicularis</name>
    <dbReference type="NCBI Taxonomy" id="354080"/>
    <lineage>
        <taxon>Eukaryota</taxon>
        <taxon>Fungi</taxon>
        <taxon>Dikarya</taxon>
        <taxon>Ascomycota</taxon>
        <taxon>Pezizomycotina</taxon>
        <taxon>Leotiomycetes</taxon>
        <taxon>Helotiales</taxon>
        <taxon>Tricladiaceae</taxon>
        <taxon>Cudoniella</taxon>
    </lineage>
</organism>